<keyword evidence="2" id="KW-0560">Oxidoreductase</keyword>
<dbReference type="Pfam" id="PF08240">
    <property type="entry name" value="ADH_N"/>
    <property type="match status" value="1"/>
</dbReference>
<comment type="caution">
    <text evidence="4">The sequence shown here is derived from an EMBL/GenBank/DDBJ whole genome shotgun (WGS) entry which is preliminary data.</text>
</comment>
<evidence type="ECO:0000313" key="5">
    <source>
        <dbReference type="Proteomes" id="UP000321306"/>
    </source>
</evidence>
<dbReference type="GO" id="GO:0070402">
    <property type="term" value="F:NADPH binding"/>
    <property type="evidence" value="ECO:0007669"/>
    <property type="project" value="TreeGrafter"/>
</dbReference>
<dbReference type="Pfam" id="PF13602">
    <property type="entry name" value="ADH_zinc_N_2"/>
    <property type="match status" value="1"/>
</dbReference>
<dbReference type="GO" id="GO:0003960">
    <property type="term" value="F:quinone reductase (NADPH) activity"/>
    <property type="evidence" value="ECO:0007669"/>
    <property type="project" value="InterPro"/>
</dbReference>
<dbReference type="InterPro" id="IPR002364">
    <property type="entry name" value="Quin_OxRdtase/zeta-crystal_CS"/>
</dbReference>
<dbReference type="InterPro" id="IPR036291">
    <property type="entry name" value="NAD(P)-bd_dom_sf"/>
</dbReference>
<dbReference type="RefSeq" id="WP_186816246.1">
    <property type="nucleotide sequence ID" value="NZ_BJXB01000034.1"/>
</dbReference>
<proteinExistence type="predicted"/>
<dbReference type="PROSITE" id="PS01162">
    <property type="entry name" value="QOR_ZETA_CRYSTAL"/>
    <property type="match status" value="1"/>
</dbReference>
<dbReference type="SMART" id="SM00829">
    <property type="entry name" value="PKS_ER"/>
    <property type="match status" value="1"/>
</dbReference>
<evidence type="ECO:0000256" key="2">
    <source>
        <dbReference type="ARBA" id="ARBA00023002"/>
    </source>
</evidence>
<keyword evidence="1" id="KW-0521">NADP</keyword>
<dbReference type="Gene3D" id="3.40.50.720">
    <property type="entry name" value="NAD(P)-binding Rossmann-like Domain"/>
    <property type="match status" value="1"/>
</dbReference>
<dbReference type="InterPro" id="IPR011032">
    <property type="entry name" value="GroES-like_sf"/>
</dbReference>
<protein>
    <submittedName>
        <fullName evidence="4">Alcohol dehydrogenase</fullName>
    </submittedName>
</protein>
<dbReference type="GO" id="GO:0035925">
    <property type="term" value="F:mRNA 3'-UTR AU-rich region binding"/>
    <property type="evidence" value="ECO:0007669"/>
    <property type="project" value="TreeGrafter"/>
</dbReference>
<dbReference type="EMBL" id="BJXB01000034">
    <property type="protein sequence ID" value="GEM49419.1"/>
    <property type="molecule type" value="Genomic_DNA"/>
</dbReference>
<dbReference type="InterPro" id="IPR013154">
    <property type="entry name" value="ADH-like_N"/>
</dbReference>
<accession>A0A511N9A0</accession>
<feature type="domain" description="Enoyl reductase (ER)" evidence="3">
    <location>
        <begin position="13"/>
        <end position="329"/>
    </location>
</feature>
<evidence type="ECO:0000259" key="3">
    <source>
        <dbReference type="SMART" id="SM00829"/>
    </source>
</evidence>
<evidence type="ECO:0000313" key="4">
    <source>
        <dbReference type="EMBL" id="GEM49419.1"/>
    </source>
</evidence>
<dbReference type="GO" id="GO:0005829">
    <property type="term" value="C:cytosol"/>
    <property type="evidence" value="ECO:0007669"/>
    <property type="project" value="TreeGrafter"/>
</dbReference>
<organism evidence="4 5">
    <name type="scientific">Deinococcus cellulosilyticus (strain DSM 18568 / NBRC 106333 / KACC 11606 / 5516J-15)</name>
    <dbReference type="NCBI Taxonomy" id="1223518"/>
    <lineage>
        <taxon>Bacteria</taxon>
        <taxon>Thermotogati</taxon>
        <taxon>Deinococcota</taxon>
        <taxon>Deinococci</taxon>
        <taxon>Deinococcales</taxon>
        <taxon>Deinococcaceae</taxon>
        <taxon>Deinococcus</taxon>
    </lineage>
</organism>
<dbReference type="CDD" id="cd05286">
    <property type="entry name" value="QOR2"/>
    <property type="match status" value="1"/>
</dbReference>
<evidence type="ECO:0000256" key="1">
    <source>
        <dbReference type="ARBA" id="ARBA00022857"/>
    </source>
</evidence>
<dbReference type="Proteomes" id="UP000321306">
    <property type="component" value="Unassembled WGS sequence"/>
</dbReference>
<dbReference type="Gene3D" id="3.90.180.10">
    <property type="entry name" value="Medium-chain alcohol dehydrogenases, catalytic domain"/>
    <property type="match status" value="1"/>
</dbReference>
<dbReference type="PANTHER" id="PTHR48106">
    <property type="entry name" value="QUINONE OXIDOREDUCTASE PIG3-RELATED"/>
    <property type="match status" value="1"/>
</dbReference>
<keyword evidence="5" id="KW-1185">Reference proteome</keyword>
<dbReference type="AlphaFoldDB" id="A0A511N9A0"/>
<gene>
    <name evidence="4" type="ORF">DC3_50540</name>
</gene>
<name>A0A511N9A0_DEIC1</name>
<dbReference type="PANTHER" id="PTHR48106:SF13">
    <property type="entry name" value="QUINONE OXIDOREDUCTASE-RELATED"/>
    <property type="match status" value="1"/>
</dbReference>
<dbReference type="SUPFAM" id="SSF51735">
    <property type="entry name" value="NAD(P)-binding Rossmann-fold domains"/>
    <property type="match status" value="1"/>
</dbReference>
<reference evidence="4 5" key="1">
    <citation type="submission" date="2019-07" db="EMBL/GenBank/DDBJ databases">
        <title>Whole genome shotgun sequence of Deinococcus cellulosilyticus NBRC 106333.</title>
        <authorList>
            <person name="Hosoyama A."/>
            <person name="Uohara A."/>
            <person name="Ohji S."/>
            <person name="Ichikawa N."/>
        </authorList>
    </citation>
    <scope>NUCLEOTIDE SEQUENCE [LARGE SCALE GENOMIC DNA]</scope>
    <source>
        <strain evidence="4 5">NBRC 106333</strain>
    </source>
</reference>
<dbReference type="InterPro" id="IPR047618">
    <property type="entry name" value="QOR-like"/>
</dbReference>
<dbReference type="InterPro" id="IPR020843">
    <property type="entry name" value="ER"/>
</dbReference>
<dbReference type="GO" id="GO:0008270">
    <property type="term" value="F:zinc ion binding"/>
    <property type="evidence" value="ECO:0007669"/>
    <property type="project" value="InterPro"/>
</dbReference>
<sequence length="338" mass="35906">MRDMMAMVARTLGPADVLRPERMPIPEPAPTEVRIKVEAVGVNYVDVQHRAGFPYSVQAPLVPGIEAVGTIEKVGNAVTGWQIGDRVGVAGPMCGWYAEQACAPAERLIPIPQRLSSTLAAAVMLQGMTAHMLTETVTHLMPGQAVLVHAAAGGVGLHLVQLAKRRGAMVFGTVSSQSKALLARDYGCDHVLVGTQDWDVAVRKHCPDGVDVVFDGVGGSAFQVGLRALRAGGHMVCYGQSAGPVPPIDPAQLSGFTGQGNQGSLTLTWSTLSDHNRHPQDMRARAAAVFELLQQGDLRVHLAAEFPLIEAAEAHRRLESRNTTGKLVLQVSSDLKSS</sequence>
<dbReference type="SUPFAM" id="SSF50129">
    <property type="entry name" value="GroES-like"/>
    <property type="match status" value="1"/>
</dbReference>